<dbReference type="InterPro" id="IPR029064">
    <property type="entry name" value="Ribosomal_eL30-like_sf"/>
</dbReference>
<dbReference type="AlphaFoldDB" id="A0A5A5S1W2"/>
<dbReference type="InterPro" id="IPR001537">
    <property type="entry name" value="SpoU_MeTrfase"/>
</dbReference>
<dbReference type="GO" id="GO:0003723">
    <property type="term" value="F:RNA binding"/>
    <property type="evidence" value="ECO:0007669"/>
    <property type="project" value="InterPro"/>
</dbReference>
<organism evidence="5 6">
    <name type="scientific">Microcystis aeruginosa NIES-2521</name>
    <dbReference type="NCBI Taxonomy" id="2303983"/>
    <lineage>
        <taxon>Bacteria</taxon>
        <taxon>Bacillati</taxon>
        <taxon>Cyanobacteriota</taxon>
        <taxon>Cyanophyceae</taxon>
        <taxon>Oscillatoriophycideae</taxon>
        <taxon>Chroococcales</taxon>
        <taxon>Microcystaceae</taxon>
        <taxon>Microcystis</taxon>
    </lineage>
</organism>
<dbReference type="GO" id="GO:0006396">
    <property type="term" value="P:RNA processing"/>
    <property type="evidence" value="ECO:0007669"/>
    <property type="project" value="InterPro"/>
</dbReference>
<evidence type="ECO:0000313" key="5">
    <source>
        <dbReference type="EMBL" id="GCA79412.1"/>
    </source>
</evidence>
<dbReference type="CDD" id="cd18095">
    <property type="entry name" value="SpoU-like_rRNA-MTase"/>
    <property type="match status" value="1"/>
</dbReference>
<gene>
    <name evidence="5" type="primary">aviRb</name>
    <name evidence="5" type="ORF">MiTs_01402</name>
</gene>
<comment type="caution">
    <text evidence="5">The sequence shown here is derived from an EMBL/GenBank/DDBJ whole genome shotgun (WGS) entry which is preliminary data.</text>
</comment>
<evidence type="ECO:0000256" key="3">
    <source>
        <dbReference type="ARBA" id="ARBA00022679"/>
    </source>
</evidence>
<dbReference type="EMBL" id="BHVQ01000012">
    <property type="protein sequence ID" value="GCA79412.1"/>
    <property type="molecule type" value="Genomic_DNA"/>
</dbReference>
<sequence length="282" mass="30962">MISSVQNPLIKQIRKLHRTRERQEQNLSLIEGTHLLETALAVNCSLETVCYTEKWQQRQGQLAEKLQNQAKRVEIVSPEVLASLATTVNPDGVIATISRDHLHPVPQNPLQLGLVLERLQDPGNLGTIIRTAVATEVQGIWLSLDSVEIDNPKVIRSSAGEWFRSPLVVESDLSALVKKYQAQGVKAIATLPTATKNHWEIDFTRPTLILLGNEGAGLSPQLAALADETVKIPLFGGVESLNVAIATAVILYEARRQLSYSSNPPLNQTRTVKNYGSLRFGG</sequence>
<dbReference type="InterPro" id="IPR053888">
    <property type="entry name" value="MRM3-like_sub_bind"/>
</dbReference>
<evidence type="ECO:0000313" key="6">
    <source>
        <dbReference type="Proteomes" id="UP000324689"/>
    </source>
</evidence>
<evidence type="ECO:0000256" key="2">
    <source>
        <dbReference type="ARBA" id="ARBA00022603"/>
    </source>
</evidence>
<keyword evidence="2 5" id="KW-0489">Methyltransferase</keyword>
<dbReference type="InterPro" id="IPR029026">
    <property type="entry name" value="tRNA_m1G_MTases_N"/>
</dbReference>
<dbReference type="GO" id="GO:0032259">
    <property type="term" value="P:methylation"/>
    <property type="evidence" value="ECO:0007669"/>
    <property type="project" value="UniProtKB-KW"/>
</dbReference>
<dbReference type="Gene3D" id="3.30.1330.30">
    <property type="match status" value="1"/>
</dbReference>
<dbReference type="Pfam" id="PF00588">
    <property type="entry name" value="SpoU_methylase"/>
    <property type="match status" value="1"/>
</dbReference>
<comment type="similarity">
    <text evidence="1">Belongs to the class IV-like SAM-binding methyltransferase superfamily. RNA methyltransferase TrmH family.</text>
</comment>
<dbReference type="SUPFAM" id="SSF55315">
    <property type="entry name" value="L30e-like"/>
    <property type="match status" value="1"/>
</dbReference>
<keyword evidence="3 5" id="KW-0808">Transferase</keyword>
<protein>
    <submittedName>
        <fullName evidence="5">23S rRNA (Uridine(2479)-2'-O)-methyltransferase</fullName>
        <ecNumber evidence="5">2.1.1.208</ecNumber>
    </submittedName>
</protein>
<dbReference type="Proteomes" id="UP000324689">
    <property type="component" value="Unassembled WGS sequence"/>
</dbReference>
<dbReference type="InterPro" id="IPR029028">
    <property type="entry name" value="Alpha/beta_knot_MTases"/>
</dbReference>
<evidence type="ECO:0000259" key="4">
    <source>
        <dbReference type="SMART" id="SM00967"/>
    </source>
</evidence>
<dbReference type="PANTHER" id="PTHR43191:SF2">
    <property type="entry name" value="RRNA METHYLTRANSFERASE 3, MITOCHONDRIAL"/>
    <property type="match status" value="1"/>
</dbReference>
<reference evidence="5 6" key="1">
    <citation type="submission" date="2018-09" db="EMBL/GenBank/DDBJ databases">
        <title>Evolutionary history of phycoerythrin pigmentation in the water bloom-forming cyanobacterium Microcystis aeruginosa.</title>
        <authorList>
            <person name="Tanabe Y."/>
            <person name="Tanabe Y."/>
            <person name="Yamaguchi H."/>
        </authorList>
    </citation>
    <scope>NUCLEOTIDE SEQUENCE [LARGE SCALE GENOMIC DNA]</scope>
    <source>
        <strain evidence="5 6">NIES-2521</strain>
    </source>
</reference>
<dbReference type="EC" id="2.1.1.208" evidence="5"/>
<feature type="domain" description="RNA 2-O ribose methyltransferase substrate binding" evidence="4">
    <location>
        <begin position="29"/>
        <end position="103"/>
    </location>
</feature>
<dbReference type="GO" id="GO:0005737">
    <property type="term" value="C:cytoplasm"/>
    <property type="evidence" value="ECO:0007669"/>
    <property type="project" value="UniProtKB-ARBA"/>
</dbReference>
<evidence type="ECO:0000256" key="1">
    <source>
        <dbReference type="ARBA" id="ARBA00007228"/>
    </source>
</evidence>
<dbReference type="SUPFAM" id="SSF75217">
    <property type="entry name" value="alpha/beta knot"/>
    <property type="match status" value="1"/>
</dbReference>
<dbReference type="InterPro" id="IPR013123">
    <property type="entry name" value="SpoU_subst-bd"/>
</dbReference>
<accession>A0A5A5S1W2</accession>
<dbReference type="Gene3D" id="3.40.1280.10">
    <property type="match status" value="1"/>
</dbReference>
<dbReference type="Pfam" id="PF22435">
    <property type="entry name" value="MRM3-like_sub_bind"/>
    <property type="match status" value="1"/>
</dbReference>
<dbReference type="RefSeq" id="WP_253852310.1">
    <property type="nucleotide sequence ID" value="NZ_BHVQ01000012.1"/>
</dbReference>
<name>A0A5A5S1W2_MICAE</name>
<dbReference type="GO" id="GO:0008173">
    <property type="term" value="F:RNA methyltransferase activity"/>
    <property type="evidence" value="ECO:0007669"/>
    <property type="project" value="InterPro"/>
</dbReference>
<proteinExistence type="inferred from homology"/>
<dbReference type="InterPro" id="IPR051259">
    <property type="entry name" value="rRNA_Methyltransferase"/>
</dbReference>
<dbReference type="SMART" id="SM00967">
    <property type="entry name" value="SpoU_sub_bind"/>
    <property type="match status" value="1"/>
</dbReference>
<dbReference type="PANTHER" id="PTHR43191">
    <property type="entry name" value="RRNA METHYLTRANSFERASE 3"/>
    <property type="match status" value="1"/>
</dbReference>